<keyword evidence="6" id="KW-0378">Hydrolase</keyword>
<dbReference type="SUPFAM" id="SSF51306">
    <property type="entry name" value="LexA/Signal peptidase"/>
    <property type="match status" value="1"/>
</dbReference>
<evidence type="ECO:0000313" key="12">
    <source>
        <dbReference type="Proteomes" id="UP000681340"/>
    </source>
</evidence>
<dbReference type="PANTHER" id="PTHR46041:SF2">
    <property type="entry name" value="MITOCHONDRIAL INNER MEMBRANE PROTEASE SUBUNIT 2"/>
    <property type="match status" value="1"/>
</dbReference>
<feature type="active site" evidence="9">
    <location>
        <position position="24"/>
    </location>
</feature>
<accession>A0A919VHK8</accession>
<proteinExistence type="inferred from homology"/>
<evidence type="ECO:0000256" key="1">
    <source>
        <dbReference type="ARBA" id="ARBA00004401"/>
    </source>
</evidence>
<sequence length="128" mass="13332">MGLAALGAVAVRRSLIVVDVHGASMEPTYAGGSRLLAVRSAAPARGQVIVLRHRRLSESPGASAYLIKRLAARPGDPVPASVRATVGVEVVPVGQCVVLGDNTDSVDSRSWGFVPLSDVVGRVLRVLR</sequence>
<comment type="caution">
    <text evidence="11">The sequence shown here is derived from an EMBL/GenBank/DDBJ whole genome shotgun (WGS) entry which is preliminary data.</text>
</comment>
<evidence type="ECO:0000256" key="6">
    <source>
        <dbReference type="ARBA" id="ARBA00022801"/>
    </source>
</evidence>
<dbReference type="PANTHER" id="PTHR46041">
    <property type="entry name" value="MITOCHONDRIAL INNER MEMBRANE PROTEASE SUBUNIT 2"/>
    <property type="match status" value="1"/>
</dbReference>
<evidence type="ECO:0000256" key="4">
    <source>
        <dbReference type="ARBA" id="ARBA00022670"/>
    </source>
</evidence>
<gene>
    <name evidence="11" type="primary">lepB</name>
    <name evidence="11" type="ORF">Aau02nite_19990</name>
</gene>
<dbReference type="PRINTS" id="PR00727">
    <property type="entry name" value="LEADERPTASE"/>
</dbReference>
<keyword evidence="12" id="KW-1185">Reference proteome</keyword>
<protein>
    <recommendedName>
        <fullName evidence="3">Mitochondrial inner membrane protease subunit 2</fullName>
    </recommendedName>
</protein>
<name>A0A919VHK8_9ACTN</name>
<organism evidence="11 12">
    <name type="scientific">Actinoplanes auranticolor</name>
    <dbReference type="NCBI Taxonomy" id="47988"/>
    <lineage>
        <taxon>Bacteria</taxon>
        <taxon>Bacillati</taxon>
        <taxon>Actinomycetota</taxon>
        <taxon>Actinomycetes</taxon>
        <taxon>Micromonosporales</taxon>
        <taxon>Micromonosporaceae</taxon>
        <taxon>Actinoplanes</taxon>
    </lineage>
</organism>
<feature type="domain" description="Peptidase S26" evidence="10">
    <location>
        <begin position="8"/>
        <end position="79"/>
    </location>
</feature>
<keyword evidence="4" id="KW-0645">Protease</keyword>
<dbReference type="GO" id="GO:0005886">
    <property type="term" value="C:plasma membrane"/>
    <property type="evidence" value="ECO:0007669"/>
    <property type="project" value="UniProtKB-SubCell"/>
</dbReference>
<dbReference type="GO" id="GO:0006465">
    <property type="term" value="P:signal peptide processing"/>
    <property type="evidence" value="ECO:0007669"/>
    <property type="project" value="InterPro"/>
</dbReference>
<dbReference type="AlphaFoldDB" id="A0A919VHK8"/>
<keyword evidence="5" id="KW-0812">Transmembrane</keyword>
<dbReference type="InterPro" id="IPR036286">
    <property type="entry name" value="LexA/Signal_pep-like_sf"/>
</dbReference>
<comment type="similarity">
    <text evidence="2">Belongs to the peptidase S26 family. IMP2 subfamily.</text>
</comment>
<reference evidence="11" key="1">
    <citation type="submission" date="2021-03" db="EMBL/GenBank/DDBJ databases">
        <title>Whole genome shotgun sequence of Actinoplanes auranticolor NBRC 12245.</title>
        <authorList>
            <person name="Komaki H."/>
            <person name="Tamura T."/>
        </authorList>
    </citation>
    <scope>NUCLEOTIDE SEQUENCE</scope>
    <source>
        <strain evidence="11">NBRC 12245</strain>
    </source>
</reference>
<dbReference type="GO" id="GO:0004252">
    <property type="term" value="F:serine-type endopeptidase activity"/>
    <property type="evidence" value="ECO:0007669"/>
    <property type="project" value="InterPro"/>
</dbReference>
<comment type="subcellular location">
    <subcellularLocation>
        <location evidence="1">Cell membrane</location>
        <topology evidence="1">Single-pass type II membrane protein</topology>
    </subcellularLocation>
</comment>
<evidence type="ECO:0000259" key="10">
    <source>
        <dbReference type="Pfam" id="PF10502"/>
    </source>
</evidence>
<feature type="active site" evidence="9">
    <location>
        <position position="68"/>
    </location>
</feature>
<dbReference type="EMBL" id="BOQL01000018">
    <property type="protein sequence ID" value="GIM65824.1"/>
    <property type="molecule type" value="Genomic_DNA"/>
</dbReference>
<evidence type="ECO:0000256" key="7">
    <source>
        <dbReference type="ARBA" id="ARBA00022989"/>
    </source>
</evidence>
<dbReference type="Proteomes" id="UP000681340">
    <property type="component" value="Unassembled WGS sequence"/>
</dbReference>
<evidence type="ECO:0000313" key="11">
    <source>
        <dbReference type="EMBL" id="GIM65824.1"/>
    </source>
</evidence>
<feature type="domain" description="Peptidase S26" evidence="10">
    <location>
        <begin position="88"/>
        <end position="124"/>
    </location>
</feature>
<dbReference type="InterPro" id="IPR019533">
    <property type="entry name" value="Peptidase_S26"/>
</dbReference>
<dbReference type="InterPro" id="IPR037730">
    <property type="entry name" value="IMP2"/>
</dbReference>
<evidence type="ECO:0000256" key="2">
    <source>
        <dbReference type="ARBA" id="ARBA00007066"/>
    </source>
</evidence>
<dbReference type="Pfam" id="PF10502">
    <property type="entry name" value="Peptidase_S26"/>
    <property type="match status" value="2"/>
</dbReference>
<evidence type="ECO:0000256" key="5">
    <source>
        <dbReference type="ARBA" id="ARBA00022692"/>
    </source>
</evidence>
<dbReference type="InterPro" id="IPR000223">
    <property type="entry name" value="Pept_S26A_signal_pept_1"/>
</dbReference>
<keyword evidence="8" id="KW-0472">Membrane</keyword>
<dbReference type="CDD" id="cd06530">
    <property type="entry name" value="S26_SPase_I"/>
    <property type="match status" value="1"/>
</dbReference>
<evidence type="ECO:0000256" key="8">
    <source>
        <dbReference type="ARBA" id="ARBA00023136"/>
    </source>
</evidence>
<dbReference type="Gene3D" id="2.10.109.10">
    <property type="entry name" value="Umud Fragment, subunit A"/>
    <property type="match status" value="1"/>
</dbReference>
<evidence type="ECO:0000256" key="9">
    <source>
        <dbReference type="PIRSR" id="PIRSR600223-1"/>
    </source>
</evidence>
<keyword evidence="7" id="KW-1133">Transmembrane helix</keyword>
<evidence type="ECO:0000256" key="3">
    <source>
        <dbReference type="ARBA" id="ARBA00013650"/>
    </source>
</evidence>